<accession>A0ABN0WRT0</accession>
<protein>
    <submittedName>
        <fullName evidence="3">Uncharacterized protein</fullName>
    </submittedName>
</protein>
<evidence type="ECO:0000256" key="2">
    <source>
        <dbReference type="SAM" id="Phobius"/>
    </source>
</evidence>
<evidence type="ECO:0000313" key="4">
    <source>
        <dbReference type="Proteomes" id="UP001501822"/>
    </source>
</evidence>
<reference evidence="3 4" key="1">
    <citation type="journal article" date="2019" name="Int. J. Syst. Evol. Microbiol.">
        <title>The Global Catalogue of Microorganisms (GCM) 10K type strain sequencing project: providing services to taxonomists for standard genome sequencing and annotation.</title>
        <authorList>
            <consortium name="The Broad Institute Genomics Platform"/>
            <consortium name="The Broad Institute Genome Sequencing Center for Infectious Disease"/>
            <person name="Wu L."/>
            <person name="Ma J."/>
        </authorList>
    </citation>
    <scope>NUCLEOTIDE SEQUENCE [LARGE SCALE GENOMIC DNA]</scope>
    <source>
        <strain evidence="3 4">JCM 3146</strain>
    </source>
</reference>
<sequence>MHHGPSPGAPLPPPGNPHFGPTPAPAPRRGGLRGCLGVPLVLGGVFALVLGAALTWHTYGNSRQTIPNTHAYGPVMWRDEPADQLFPARIAGKENGTTDQQDPKITQWLRLGIAPNTSCANGLTGGLAGFAARQGCKAVVRATYVDPSGSAVATVAVIVLPSNDARMNVIEHMSEVKTADEPDLGVRAFAVPGTPASRWTDDARNGTSACQVFDEDIPYAVAVTAGATDGRRAARLPAPWGARLSTNSGREDRMAWAYPADDLAKAFGVYLADLARKGT</sequence>
<gene>
    <name evidence="3" type="ORF">GCM10010151_38440</name>
</gene>
<organism evidence="3 4">
    <name type="scientific">Actinoallomurus spadix</name>
    <dbReference type="NCBI Taxonomy" id="79912"/>
    <lineage>
        <taxon>Bacteria</taxon>
        <taxon>Bacillati</taxon>
        <taxon>Actinomycetota</taxon>
        <taxon>Actinomycetes</taxon>
        <taxon>Streptosporangiales</taxon>
        <taxon>Thermomonosporaceae</taxon>
        <taxon>Actinoallomurus</taxon>
    </lineage>
</organism>
<keyword evidence="2" id="KW-0472">Membrane</keyword>
<keyword evidence="2" id="KW-0812">Transmembrane</keyword>
<dbReference type="EMBL" id="BAAABM010000034">
    <property type="protein sequence ID" value="GAA0345150.1"/>
    <property type="molecule type" value="Genomic_DNA"/>
</dbReference>
<comment type="caution">
    <text evidence="3">The sequence shown here is derived from an EMBL/GenBank/DDBJ whole genome shotgun (WGS) entry which is preliminary data.</text>
</comment>
<feature type="compositionally biased region" description="Pro residues" evidence="1">
    <location>
        <begin position="7"/>
        <end position="26"/>
    </location>
</feature>
<keyword evidence="2" id="KW-1133">Transmembrane helix</keyword>
<dbReference type="Proteomes" id="UP001501822">
    <property type="component" value="Unassembled WGS sequence"/>
</dbReference>
<feature type="region of interest" description="Disordered" evidence="1">
    <location>
        <begin position="1"/>
        <end position="26"/>
    </location>
</feature>
<keyword evidence="4" id="KW-1185">Reference proteome</keyword>
<evidence type="ECO:0000256" key="1">
    <source>
        <dbReference type="SAM" id="MobiDB-lite"/>
    </source>
</evidence>
<proteinExistence type="predicted"/>
<evidence type="ECO:0000313" key="3">
    <source>
        <dbReference type="EMBL" id="GAA0345150.1"/>
    </source>
</evidence>
<feature type="transmembrane region" description="Helical" evidence="2">
    <location>
        <begin position="36"/>
        <end position="59"/>
    </location>
</feature>
<name>A0ABN0WRT0_9ACTN</name>